<gene>
    <name evidence="6" type="ordered locus">Adeh_3126</name>
</gene>
<comment type="subcellular location">
    <subcellularLocation>
        <location evidence="1">Membrane</location>
        <topology evidence="1">Multi-pass membrane protein</topology>
    </subcellularLocation>
</comment>
<dbReference type="AlphaFoldDB" id="Q2IE84"/>
<keyword evidence="4 5" id="KW-0472">Membrane</keyword>
<dbReference type="GO" id="GO:0016020">
    <property type="term" value="C:membrane"/>
    <property type="evidence" value="ECO:0007669"/>
    <property type="project" value="UniProtKB-SubCell"/>
</dbReference>
<reference evidence="6" key="1">
    <citation type="submission" date="2006-01" db="EMBL/GenBank/DDBJ databases">
        <title>Complete sequence of Anaeromyxobacter dehalogenans 2CP-C.</title>
        <authorList>
            <consortium name="US DOE Joint Genome Institute"/>
            <person name="Copeland A."/>
            <person name="Lucas S."/>
            <person name="Lapidus A."/>
            <person name="Barry K."/>
            <person name="Detter J.C."/>
            <person name="Glavina T."/>
            <person name="Hammon N."/>
            <person name="Israni S."/>
            <person name="Pitluck S."/>
            <person name="Brettin T."/>
            <person name="Bruce D."/>
            <person name="Han C."/>
            <person name="Tapia R."/>
            <person name="Gilna P."/>
            <person name="Kiss H."/>
            <person name="Schmutz J."/>
            <person name="Larimer F."/>
            <person name="Land M."/>
            <person name="Kyrpides N."/>
            <person name="Anderson I."/>
            <person name="Sanford R.A."/>
            <person name="Ritalahti K.M."/>
            <person name="Thomas H.S."/>
            <person name="Kirby J.R."/>
            <person name="Zhulin I.B."/>
            <person name="Loeffler F.E."/>
            <person name="Richardson P."/>
        </authorList>
    </citation>
    <scope>NUCLEOTIDE SEQUENCE</scope>
    <source>
        <strain evidence="6">2CP-C</strain>
    </source>
</reference>
<dbReference type="RefSeq" id="WP_011422177.1">
    <property type="nucleotide sequence ID" value="NC_007760.1"/>
</dbReference>
<dbReference type="Pfam" id="PF13564">
    <property type="entry name" value="DoxX_2"/>
    <property type="match status" value="1"/>
</dbReference>
<dbReference type="InterPro" id="IPR032808">
    <property type="entry name" value="DoxX"/>
</dbReference>
<name>Q2IE84_ANADE</name>
<sequence length="156" mass="16122">MELTTDIGGRSAAGVDRAPAGATSRTALWTGRVLSGLAIAFLAFDALGKLMRAAPVLEGSQQLGYPLDTVVGIGATLLACVVLYAIPRTAALGAILLTGYLGGAVATHVRVGNPLFSHVLFPTYVGALIWGGLVLRDRRLLAALLRGRARAAEEEA</sequence>
<feature type="transmembrane region" description="Helical" evidence="5">
    <location>
        <begin position="63"/>
        <end position="84"/>
    </location>
</feature>
<keyword evidence="2 5" id="KW-0812">Transmembrane</keyword>
<dbReference type="HOGENOM" id="CLU_120475_1_0_7"/>
<evidence type="ECO:0000313" key="6">
    <source>
        <dbReference type="EMBL" id="ABC82895.1"/>
    </source>
</evidence>
<dbReference type="EMBL" id="CP000251">
    <property type="protein sequence ID" value="ABC82895.1"/>
    <property type="molecule type" value="Genomic_DNA"/>
</dbReference>
<evidence type="ECO:0008006" key="8">
    <source>
        <dbReference type="Google" id="ProtNLM"/>
    </source>
</evidence>
<dbReference type="OrthoDB" id="9811373at2"/>
<dbReference type="eggNOG" id="COG3795">
    <property type="taxonomic scope" value="Bacteria"/>
</dbReference>
<evidence type="ECO:0000256" key="2">
    <source>
        <dbReference type="ARBA" id="ARBA00022692"/>
    </source>
</evidence>
<feature type="transmembrane region" description="Helical" evidence="5">
    <location>
        <begin position="33"/>
        <end position="51"/>
    </location>
</feature>
<evidence type="ECO:0000256" key="5">
    <source>
        <dbReference type="SAM" id="Phobius"/>
    </source>
</evidence>
<accession>Q2IE84</accession>
<dbReference type="Proteomes" id="UP000001935">
    <property type="component" value="Chromosome"/>
</dbReference>
<feature type="transmembrane region" description="Helical" evidence="5">
    <location>
        <begin position="115"/>
        <end position="135"/>
    </location>
</feature>
<evidence type="ECO:0000256" key="3">
    <source>
        <dbReference type="ARBA" id="ARBA00022989"/>
    </source>
</evidence>
<evidence type="ECO:0000256" key="4">
    <source>
        <dbReference type="ARBA" id="ARBA00023136"/>
    </source>
</evidence>
<organism evidence="6 7">
    <name type="scientific">Anaeromyxobacter dehalogenans (strain 2CP-C)</name>
    <dbReference type="NCBI Taxonomy" id="290397"/>
    <lineage>
        <taxon>Bacteria</taxon>
        <taxon>Pseudomonadati</taxon>
        <taxon>Myxococcota</taxon>
        <taxon>Myxococcia</taxon>
        <taxon>Myxococcales</taxon>
        <taxon>Cystobacterineae</taxon>
        <taxon>Anaeromyxobacteraceae</taxon>
        <taxon>Anaeromyxobacter</taxon>
    </lineage>
</organism>
<dbReference type="STRING" id="290397.Adeh_3126"/>
<keyword evidence="3 5" id="KW-1133">Transmembrane helix</keyword>
<dbReference type="DNASU" id="3889145"/>
<evidence type="ECO:0000256" key="1">
    <source>
        <dbReference type="ARBA" id="ARBA00004141"/>
    </source>
</evidence>
<dbReference type="KEGG" id="ade:Adeh_3126"/>
<proteinExistence type="predicted"/>
<feature type="transmembrane region" description="Helical" evidence="5">
    <location>
        <begin position="91"/>
        <end position="109"/>
    </location>
</feature>
<evidence type="ECO:0000313" key="7">
    <source>
        <dbReference type="Proteomes" id="UP000001935"/>
    </source>
</evidence>
<protein>
    <recommendedName>
        <fullName evidence="8">DoxX family protein</fullName>
    </recommendedName>
</protein>